<accession>A0ABX0VEX2</accession>
<reference evidence="1 2" key="1">
    <citation type="submission" date="2020-03" db="EMBL/GenBank/DDBJ databases">
        <title>The genome sequence of Microvirga sp. c23x22.</title>
        <authorList>
            <person name="Zhang X."/>
        </authorList>
    </citation>
    <scope>NUCLEOTIDE SEQUENCE [LARGE SCALE GENOMIC DNA]</scope>
    <source>
        <strain evidence="2">c23x22</strain>
    </source>
</reference>
<dbReference type="Proteomes" id="UP000707352">
    <property type="component" value="Unassembled WGS sequence"/>
</dbReference>
<sequence length="96" mass="10575">MTSTYRKVTLNEAEGVAVTAFTFITADEDRLSRFLALSGLSVDSIRSAASQPGFLAAVLDYVASDEPLLIDLAKEMNTKPERIMEARWTLSPSEFE</sequence>
<gene>
    <name evidence="1" type="ORF">HB375_14030</name>
</gene>
<name>A0ABX0VEX2_9HYPH</name>
<organism evidence="1 2">
    <name type="scientific">Microvirga terricola</name>
    <dbReference type="NCBI Taxonomy" id="2719797"/>
    <lineage>
        <taxon>Bacteria</taxon>
        <taxon>Pseudomonadati</taxon>
        <taxon>Pseudomonadota</taxon>
        <taxon>Alphaproteobacteria</taxon>
        <taxon>Hyphomicrobiales</taxon>
        <taxon>Methylobacteriaceae</taxon>
        <taxon>Microvirga</taxon>
    </lineage>
</organism>
<protein>
    <submittedName>
        <fullName evidence="1">DUF3572 domain-containing protein</fullName>
    </submittedName>
</protein>
<evidence type="ECO:0000313" key="2">
    <source>
        <dbReference type="Proteomes" id="UP000707352"/>
    </source>
</evidence>
<dbReference type="Pfam" id="PF12096">
    <property type="entry name" value="DUF3572"/>
    <property type="match status" value="1"/>
</dbReference>
<keyword evidence="2" id="KW-1185">Reference proteome</keyword>
<comment type="caution">
    <text evidence="1">The sequence shown here is derived from an EMBL/GenBank/DDBJ whole genome shotgun (WGS) entry which is preliminary data.</text>
</comment>
<dbReference type="RefSeq" id="WP_167673608.1">
    <property type="nucleotide sequence ID" value="NZ_JAATJS010000004.1"/>
</dbReference>
<proteinExistence type="predicted"/>
<evidence type="ECO:0000313" key="1">
    <source>
        <dbReference type="EMBL" id="NIX77719.1"/>
    </source>
</evidence>
<dbReference type="EMBL" id="JAATJS010000004">
    <property type="protein sequence ID" value="NIX77719.1"/>
    <property type="molecule type" value="Genomic_DNA"/>
</dbReference>
<dbReference type="InterPro" id="IPR021955">
    <property type="entry name" value="DUF3572"/>
</dbReference>